<reference evidence="3" key="1">
    <citation type="submission" date="2016-10" db="EMBL/GenBank/DDBJ databases">
        <authorList>
            <person name="Varghese N."/>
            <person name="Submissions S."/>
        </authorList>
    </citation>
    <scope>NUCLEOTIDE SEQUENCE [LARGE SCALE GENOMIC DNA]</scope>
    <source>
        <strain evidence="3">Nm69</strain>
    </source>
</reference>
<dbReference type="EMBL" id="FOSP01000011">
    <property type="protein sequence ID" value="SFK64341.1"/>
    <property type="molecule type" value="Genomic_DNA"/>
</dbReference>
<proteinExistence type="predicted"/>
<sequence>MFCFDPTIDWSTIVQLVGFLVAIVTVFYQMHAQRNLQREKHRQELQVSTYEKIVERMSFVSPVGVAMTFHIVYGALENAVIKKNETGTYVPPPFDPGALDNDFKKISMGLWKIASTIQTFEIVASNLPLFREALIIKLRHLGDAYLPLVQVLPYLLISEKGITDPEKLLIPNEQDFLTLQANINEFHEVAYDVASFLHDIQVEIQNSLLGALFHRKVPVRTPNDKSYIVLTSEDHEMLERVRKFVKQNS</sequence>
<organism evidence="2 3">
    <name type="scientific">Nitrosomonas aestuarii</name>
    <dbReference type="NCBI Taxonomy" id="52441"/>
    <lineage>
        <taxon>Bacteria</taxon>
        <taxon>Pseudomonadati</taxon>
        <taxon>Pseudomonadota</taxon>
        <taxon>Betaproteobacteria</taxon>
        <taxon>Nitrosomonadales</taxon>
        <taxon>Nitrosomonadaceae</taxon>
        <taxon>Nitrosomonas</taxon>
    </lineage>
</organism>
<evidence type="ECO:0000313" key="2">
    <source>
        <dbReference type="EMBL" id="SFK64341.1"/>
    </source>
</evidence>
<accession>A0A1I4B8N2</accession>
<evidence type="ECO:0000256" key="1">
    <source>
        <dbReference type="SAM" id="Phobius"/>
    </source>
</evidence>
<keyword evidence="3" id="KW-1185">Reference proteome</keyword>
<name>A0A1I4B8N2_9PROT</name>
<keyword evidence="1" id="KW-1133">Transmembrane helix</keyword>
<protein>
    <submittedName>
        <fullName evidence="2">Uncharacterized protein</fullName>
    </submittedName>
</protein>
<keyword evidence="1" id="KW-0472">Membrane</keyword>
<evidence type="ECO:0000313" key="3">
    <source>
        <dbReference type="Proteomes" id="UP000199533"/>
    </source>
</evidence>
<dbReference type="AlphaFoldDB" id="A0A1I4B8N2"/>
<keyword evidence="1" id="KW-0812">Transmembrane</keyword>
<gene>
    <name evidence="2" type="ORF">SAMN05216302_101157</name>
</gene>
<feature type="transmembrane region" description="Helical" evidence="1">
    <location>
        <begin position="12"/>
        <end position="32"/>
    </location>
</feature>
<dbReference type="Proteomes" id="UP000199533">
    <property type="component" value="Unassembled WGS sequence"/>
</dbReference>